<dbReference type="PANTHER" id="PTHR33324">
    <property type="entry name" value="EXPRESSED PROTEIN"/>
    <property type="match status" value="1"/>
</dbReference>
<dbReference type="RefSeq" id="XP_067823795.1">
    <property type="nucleotide sequence ID" value="XM_067959287.1"/>
</dbReference>
<feature type="compositionally biased region" description="Acidic residues" evidence="1">
    <location>
        <begin position="358"/>
        <end position="371"/>
    </location>
</feature>
<feature type="compositionally biased region" description="Basic and acidic residues" evidence="1">
    <location>
        <begin position="234"/>
        <end position="276"/>
    </location>
</feature>
<feature type="compositionally biased region" description="Basic and acidic residues" evidence="1">
    <location>
        <begin position="151"/>
        <end position="171"/>
    </location>
</feature>
<dbReference type="AlphaFoldDB" id="A0A976ILY7"/>
<reference evidence="2 3" key="1">
    <citation type="journal article" date="2021" name="Genome Biol.">
        <title>AFLAP: assembly-free linkage analysis pipeline using k-mers from genome sequencing data.</title>
        <authorList>
            <person name="Fletcher K."/>
            <person name="Zhang L."/>
            <person name="Gil J."/>
            <person name="Han R."/>
            <person name="Cavanaugh K."/>
            <person name="Michelmore R."/>
        </authorList>
    </citation>
    <scope>NUCLEOTIDE SEQUENCE [LARGE SCALE GENOMIC DNA]</scope>
    <source>
        <strain evidence="2 3">SF5</strain>
    </source>
</reference>
<sequence length="560" mass="63571">MAPKHGVHHDIIPWESDRISSDSPSSQDVLINWLTTPANATRWRHEKRKRLLHEILQLLQTNGMTHRTVQDVSGKISSIENSFTTATAFLLQTGELEAFNQGVAAQEIVETVRTLCPQYRELQRLFGVKKGKKKLPKDGLSASNGAASDSMETRTESSLDTKDGSRAKDIETPSLEETTFAVETGVEASNSEQKKPTSADSVASCAAEKHHLASMKQRIHNNNGHGDNNGGARYSDERKTSHILDTEKDTNGNEKDVRRLDVADKKERDDGDEKMKVLRRFGVQTGVRSPFKTKWQHQIEFSKSSDDKEISDEDGRNDGDSDEDDIVHNEEWIPLAQRHKLHTTNVVKVDNPRHKDDDNADDKEDDSDQLDANDKNVRNSEENEETEDEELETVALKRGIKSAADSNEESSTSEHDKDDLEEEVPPTQLTTRSDLNEEPIKDQSKQEKDVIERSKNEIDCRTFQKHSMASNELYRAKATKRLRTERVHNDRLKDLERVAFIKRAKQEQDQRNTLFELERATLECELEAKQVQLTMERALARKRLLSAGIEPAEVDRVLPL</sequence>
<organism evidence="2 3">
    <name type="scientific">Bremia lactucae</name>
    <name type="common">Lettuce downy mildew</name>
    <dbReference type="NCBI Taxonomy" id="4779"/>
    <lineage>
        <taxon>Eukaryota</taxon>
        <taxon>Sar</taxon>
        <taxon>Stramenopiles</taxon>
        <taxon>Oomycota</taxon>
        <taxon>Peronosporomycetes</taxon>
        <taxon>Peronosporales</taxon>
        <taxon>Peronosporaceae</taxon>
        <taxon>Bremia</taxon>
    </lineage>
</organism>
<evidence type="ECO:0000256" key="1">
    <source>
        <dbReference type="SAM" id="MobiDB-lite"/>
    </source>
</evidence>
<dbReference type="PANTHER" id="PTHR33324:SF2">
    <property type="entry name" value="MYB_SANT-LIKE DNA-BINDING DOMAIN-CONTAINING PROTEIN"/>
    <property type="match status" value="1"/>
</dbReference>
<comment type="caution">
    <text evidence="2">The sequence shown here is derived from an EMBL/GenBank/DDBJ whole genome shotgun (WGS) entry which is preliminary data.</text>
</comment>
<feature type="compositionally biased region" description="Basic and acidic residues" evidence="1">
    <location>
        <begin position="303"/>
        <end position="319"/>
    </location>
</feature>
<feature type="compositionally biased region" description="Basic and acidic residues" evidence="1">
    <location>
        <begin position="372"/>
        <end position="381"/>
    </location>
</feature>
<keyword evidence="3" id="KW-1185">Reference proteome</keyword>
<accession>A0A976ILY7</accession>
<evidence type="ECO:0000313" key="3">
    <source>
        <dbReference type="Proteomes" id="UP000294530"/>
    </source>
</evidence>
<protein>
    <submittedName>
        <fullName evidence="2">Uncharacterized protein</fullName>
    </submittedName>
</protein>
<dbReference type="GeneID" id="94344958"/>
<feature type="compositionally biased region" description="Basic and acidic residues" evidence="1">
    <location>
        <begin position="434"/>
        <end position="449"/>
    </location>
</feature>
<feature type="region of interest" description="Disordered" evidence="1">
    <location>
        <begin position="133"/>
        <end position="449"/>
    </location>
</feature>
<evidence type="ECO:0000313" key="2">
    <source>
        <dbReference type="EMBL" id="TDH74297.1"/>
    </source>
</evidence>
<name>A0A976ILY7_BRELC</name>
<gene>
    <name evidence="2" type="ORF">CCR75_001182</name>
</gene>
<dbReference type="EMBL" id="SHOA02000023">
    <property type="protein sequence ID" value="TDH74297.1"/>
    <property type="molecule type" value="Genomic_DNA"/>
</dbReference>
<dbReference type="KEGG" id="blac:94344958"/>
<dbReference type="Proteomes" id="UP000294530">
    <property type="component" value="Unassembled WGS sequence"/>
</dbReference>
<proteinExistence type="predicted"/>
<feature type="compositionally biased region" description="Acidic residues" evidence="1">
    <location>
        <begin position="382"/>
        <end position="392"/>
    </location>
</feature>
<dbReference type="OrthoDB" id="168459at2759"/>